<gene>
    <name evidence="10" type="ORF">ABV408_17730</name>
</gene>
<dbReference type="PROSITE" id="PS00211">
    <property type="entry name" value="ABC_TRANSPORTER_1"/>
    <property type="match status" value="1"/>
</dbReference>
<keyword evidence="2 7" id="KW-0812">Transmembrane</keyword>
<dbReference type="Pfam" id="PF00005">
    <property type="entry name" value="ABC_tran"/>
    <property type="match status" value="1"/>
</dbReference>
<feature type="domain" description="ABC transporter" evidence="8">
    <location>
        <begin position="330"/>
        <end position="562"/>
    </location>
</feature>
<dbReference type="SUPFAM" id="SSF90123">
    <property type="entry name" value="ABC transporter transmembrane region"/>
    <property type="match status" value="1"/>
</dbReference>
<feature type="transmembrane region" description="Helical" evidence="7">
    <location>
        <begin position="251"/>
        <end position="280"/>
    </location>
</feature>
<name>A0AB74UCP8_9GAMM</name>
<reference evidence="10" key="1">
    <citation type="submission" date="2024-06" db="EMBL/GenBank/DDBJ databases">
        <title>Complete genome of Salinicola endophyticus HNIBRBA4755.</title>
        <authorList>
            <person name="Shin S.Y."/>
            <person name="Kang H."/>
            <person name="Song J."/>
        </authorList>
    </citation>
    <scope>NUCLEOTIDE SEQUENCE</scope>
    <source>
        <strain evidence="10">HNIBRBA4755</strain>
    </source>
</reference>
<dbReference type="InterPro" id="IPR003593">
    <property type="entry name" value="AAA+_ATPase"/>
</dbReference>
<dbReference type="AlphaFoldDB" id="A0AB74UCP8"/>
<evidence type="ECO:0000256" key="2">
    <source>
        <dbReference type="ARBA" id="ARBA00022692"/>
    </source>
</evidence>
<dbReference type="PANTHER" id="PTHR24221">
    <property type="entry name" value="ATP-BINDING CASSETTE SUB-FAMILY B"/>
    <property type="match status" value="1"/>
</dbReference>
<dbReference type="InterPro" id="IPR017871">
    <property type="entry name" value="ABC_transporter-like_CS"/>
</dbReference>
<sequence>MTPVLWRLLRPYRGRMAAAMGLQALAGLCSLLPWMLLAWLAEPLAQGQVQAPLLALLLLAVLTWLVSQALAAHQAHRVDADLCNDLRLRLLSHLQRLPLDWFGRQGQDAVARLLEQDVRALHQLIAHAPNDLSNLLVVPLAAMLWLAWLQPWLLLFCLLPLLLAGAGFLLLRSARYRDSVQRRNAALETLAADYGEFAHNLLLARQYPGAGVQRGVEASAAAFGEAFGAWVARVGHLAALVYVQLSTPWLLAWVLLGALLLDSLGVSLALGQVCAFLLLLRAMAAPVQVLGHGGDALLSSRAAAERLQQVFAQAPLAEGRATTPPADGAVRVSGLGHAYEGEEVLSDIDLQLPDGSLVALVGASGSGKSTLLHLLARYMDAGRGEIRIGGVALDEIPSAVRHRHIVLVGQQAAALEISLADNIALLRPDAAFDEIRQAARDACLDQRIMALPHGYDSVPGRDLELSGGELQRLALARALLSPAPLLLLDEPTSALDPQTARRVLRNLRQRGGGRTRVVVAHRLAEVSDADLILVMADGRIVERGEHKALLATDGAYARLWREQSRMEVAV</sequence>
<dbReference type="Gene3D" id="3.40.50.300">
    <property type="entry name" value="P-loop containing nucleotide triphosphate hydrolases"/>
    <property type="match status" value="1"/>
</dbReference>
<keyword evidence="5 7" id="KW-1133">Transmembrane helix</keyword>
<dbReference type="InterPro" id="IPR027417">
    <property type="entry name" value="P-loop_NTPase"/>
</dbReference>
<dbReference type="GO" id="GO:0034040">
    <property type="term" value="F:ATPase-coupled lipid transmembrane transporter activity"/>
    <property type="evidence" value="ECO:0007669"/>
    <property type="project" value="TreeGrafter"/>
</dbReference>
<keyword evidence="3" id="KW-0547">Nucleotide-binding</keyword>
<evidence type="ECO:0000256" key="5">
    <source>
        <dbReference type="ARBA" id="ARBA00022989"/>
    </source>
</evidence>
<keyword evidence="4 10" id="KW-0067">ATP-binding</keyword>
<dbReference type="GO" id="GO:0140359">
    <property type="term" value="F:ABC-type transporter activity"/>
    <property type="evidence" value="ECO:0007669"/>
    <property type="project" value="InterPro"/>
</dbReference>
<evidence type="ECO:0000256" key="6">
    <source>
        <dbReference type="ARBA" id="ARBA00023136"/>
    </source>
</evidence>
<evidence type="ECO:0000259" key="8">
    <source>
        <dbReference type="PROSITE" id="PS50893"/>
    </source>
</evidence>
<dbReference type="PROSITE" id="PS50929">
    <property type="entry name" value="ABC_TM1F"/>
    <property type="match status" value="1"/>
</dbReference>
<feature type="transmembrane region" description="Helical" evidence="7">
    <location>
        <begin position="21"/>
        <end position="41"/>
    </location>
</feature>
<comment type="subcellular location">
    <subcellularLocation>
        <location evidence="1">Cell membrane</location>
        <topology evidence="1">Multi-pass membrane protein</topology>
    </subcellularLocation>
</comment>
<dbReference type="PROSITE" id="PS50893">
    <property type="entry name" value="ABC_TRANSPORTER_2"/>
    <property type="match status" value="1"/>
</dbReference>
<evidence type="ECO:0000259" key="9">
    <source>
        <dbReference type="PROSITE" id="PS50929"/>
    </source>
</evidence>
<protein>
    <submittedName>
        <fullName evidence="10">ABC transporter ATP-binding protein</fullName>
    </submittedName>
</protein>
<dbReference type="EMBL" id="CP159578">
    <property type="protein sequence ID" value="XCJ79259.1"/>
    <property type="molecule type" value="Genomic_DNA"/>
</dbReference>
<dbReference type="PANTHER" id="PTHR24221:SF654">
    <property type="entry name" value="ATP-BINDING CASSETTE SUB-FAMILY B MEMBER 6"/>
    <property type="match status" value="1"/>
</dbReference>
<evidence type="ECO:0000256" key="1">
    <source>
        <dbReference type="ARBA" id="ARBA00004651"/>
    </source>
</evidence>
<dbReference type="InterPro" id="IPR003439">
    <property type="entry name" value="ABC_transporter-like_ATP-bd"/>
</dbReference>
<dbReference type="GO" id="GO:0005524">
    <property type="term" value="F:ATP binding"/>
    <property type="evidence" value="ECO:0007669"/>
    <property type="project" value="UniProtKB-KW"/>
</dbReference>
<feature type="transmembrane region" description="Helical" evidence="7">
    <location>
        <begin position="53"/>
        <end position="72"/>
    </location>
</feature>
<organism evidence="10">
    <name type="scientific">Salinicola endophyticus</name>
    <dbReference type="NCBI Taxonomy" id="1949083"/>
    <lineage>
        <taxon>Bacteria</taxon>
        <taxon>Pseudomonadati</taxon>
        <taxon>Pseudomonadota</taxon>
        <taxon>Gammaproteobacteria</taxon>
        <taxon>Oceanospirillales</taxon>
        <taxon>Halomonadaceae</taxon>
        <taxon>Salinicola</taxon>
    </lineage>
</organism>
<dbReference type="InterPro" id="IPR036640">
    <property type="entry name" value="ABC1_TM_sf"/>
</dbReference>
<keyword evidence="6 7" id="KW-0472">Membrane</keyword>
<dbReference type="RefSeq" id="WP_353980201.1">
    <property type="nucleotide sequence ID" value="NZ_CP159578.1"/>
</dbReference>
<dbReference type="Pfam" id="PF00664">
    <property type="entry name" value="ABC_membrane"/>
    <property type="match status" value="1"/>
</dbReference>
<dbReference type="InterPro" id="IPR011527">
    <property type="entry name" value="ABC1_TM_dom"/>
</dbReference>
<evidence type="ECO:0000256" key="7">
    <source>
        <dbReference type="SAM" id="Phobius"/>
    </source>
</evidence>
<feature type="transmembrane region" description="Helical" evidence="7">
    <location>
        <begin position="152"/>
        <end position="171"/>
    </location>
</feature>
<dbReference type="Gene3D" id="1.20.1560.10">
    <property type="entry name" value="ABC transporter type 1, transmembrane domain"/>
    <property type="match status" value="2"/>
</dbReference>
<dbReference type="SMART" id="SM00382">
    <property type="entry name" value="AAA"/>
    <property type="match status" value="1"/>
</dbReference>
<dbReference type="SUPFAM" id="SSF52540">
    <property type="entry name" value="P-loop containing nucleoside triphosphate hydrolases"/>
    <property type="match status" value="1"/>
</dbReference>
<evidence type="ECO:0000256" key="4">
    <source>
        <dbReference type="ARBA" id="ARBA00022840"/>
    </source>
</evidence>
<dbReference type="InterPro" id="IPR039421">
    <property type="entry name" value="Type_1_exporter"/>
</dbReference>
<evidence type="ECO:0000313" key="10">
    <source>
        <dbReference type="EMBL" id="XCJ79259.1"/>
    </source>
</evidence>
<proteinExistence type="predicted"/>
<accession>A0AB74UCP8</accession>
<feature type="domain" description="ABC transmembrane type-1" evidence="9">
    <location>
        <begin position="17"/>
        <end position="299"/>
    </location>
</feature>
<dbReference type="GO" id="GO:0016887">
    <property type="term" value="F:ATP hydrolysis activity"/>
    <property type="evidence" value="ECO:0007669"/>
    <property type="project" value="InterPro"/>
</dbReference>
<evidence type="ECO:0000256" key="3">
    <source>
        <dbReference type="ARBA" id="ARBA00022741"/>
    </source>
</evidence>
<dbReference type="GO" id="GO:0005886">
    <property type="term" value="C:plasma membrane"/>
    <property type="evidence" value="ECO:0007669"/>
    <property type="project" value="UniProtKB-SubCell"/>
</dbReference>